<comment type="caution">
    <text evidence="1">The sequence shown here is derived from an EMBL/GenBank/DDBJ whole genome shotgun (WGS) entry which is preliminary data.</text>
</comment>
<keyword evidence="2" id="KW-1185">Reference proteome</keyword>
<dbReference type="RefSeq" id="WP_006626368.1">
    <property type="nucleotide sequence ID" value="NZ_ADFR01000001.1"/>
</dbReference>
<dbReference type="Pfam" id="PF09148">
    <property type="entry name" value="DUF1934"/>
    <property type="match status" value="1"/>
</dbReference>
<dbReference type="EMBL" id="ADFR01000001">
    <property type="protein sequence ID" value="EFC06506.1"/>
    <property type="molecule type" value="Genomic_DNA"/>
</dbReference>
<protein>
    <recommendedName>
        <fullName evidence="3">DUF1934 domain-containing protein</fullName>
    </recommendedName>
</protein>
<reference evidence="2" key="1">
    <citation type="submission" date="2009-12" db="EMBL/GenBank/DDBJ databases">
        <title>Sequence of Clostridiales genomosp. BVAB3 str. UPII9-5.</title>
        <authorList>
            <person name="Madupu R."/>
            <person name="Durkin A.S."/>
            <person name="Torralba M."/>
            <person name="Methe B."/>
            <person name="Sutton G.G."/>
            <person name="Strausberg R.L."/>
            <person name="Nelson K.E."/>
        </authorList>
    </citation>
    <scope>NUCLEOTIDE SEQUENCE [LARGE SCALE GENOMIC DNA]</scope>
    <source>
        <strain evidence="2">W1219</strain>
    </source>
</reference>
<sequence length="118" mass="14217">MKAKIELRVGEQREKVISDGVGFYSKGRLRYFELDQKTKQEVWFDQDKIEIVRKGEVETRLRFRRFGLSSCEVNSQYGCMQVPVRLLKYEIYPLGIYLSYQMNEEDLYHFYWNIEPLG</sequence>
<dbReference type="AlphaFoldDB" id="D2MLU7"/>
<dbReference type="Proteomes" id="UP000005017">
    <property type="component" value="Unassembled WGS sequence"/>
</dbReference>
<proteinExistence type="predicted"/>
<name>D2MLU7_9FIRM</name>
<organism evidence="1 2">
    <name type="scientific">Bulleidia extructa W1219</name>
    <dbReference type="NCBI Taxonomy" id="679192"/>
    <lineage>
        <taxon>Bacteria</taxon>
        <taxon>Bacillati</taxon>
        <taxon>Bacillota</taxon>
        <taxon>Erysipelotrichia</taxon>
        <taxon>Erysipelotrichales</taxon>
        <taxon>Erysipelotrichaceae</taxon>
        <taxon>Bulleidia</taxon>
    </lineage>
</organism>
<gene>
    <name evidence="1" type="ORF">HMPREF9013_1452</name>
</gene>
<accession>D2MLU7</accession>
<evidence type="ECO:0000313" key="2">
    <source>
        <dbReference type="Proteomes" id="UP000005017"/>
    </source>
</evidence>
<evidence type="ECO:0000313" key="1">
    <source>
        <dbReference type="EMBL" id="EFC06506.1"/>
    </source>
</evidence>
<dbReference type="Gene3D" id="2.40.128.20">
    <property type="match status" value="1"/>
</dbReference>
<dbReference type="InterPro" id="IPR015231">
    <property type="entry name" value="DUF1934"/>
</dbReference>
<evidence type="ECO:0008006" key="3">
    <source>
        <dbReference type="Google" id="ProtNLM"/>
    </source>
</evidence>
<dbReference type="InterPro" id="IPR012674">
    <property type="entry name" value="Calycin"/>
</dbReference>
<dbReference type="STRING" id="679192.HMPREF9013_1452"/>